<evidence type="ECO:0000256" key="4">
    <source>
        <dbReference type="ARBA" id="ARBA00023157"/>
    </source>
</evidence>
<keyword evidence="2 7" id="KW-0732">Signal</keyword>
<dbReference type="PROSITE" id="PS51914">
    <property type="entry name" value="MRH"/>
    <property type="match status" value="1"/>
</dbReference>
<evidence type="ECO:0000256" key="3">
    <source>
        <dbReference type="ARBA" id="ARBA00022824"/>
    </source>
</evidence>
<feature type="domain" description="MRH" evidence="9">
    <location>
        <begin position="352"/>
        <end position="464"/>
    </location>
</feature>
<feature type="region of interest" description="Disordered" evidence="6">
    <location>
        <begin position="204"/>
        <end position="229"/>
    </location>
</feature>
<dbReference type="InterPro" id="IPR028146">
    <property type="entry name" value="PRKCSH_N"/>
</dbReference>
<feature type="signal peptide" evidence="7">
    <location>
        <begin position="1"/>
        <end position="19"/>
    </location>
</feature>
<evidence type="ECO:0000256" key="7">
    <source>
        <dbReference type="SAM" id="SignalP"/>
    </source>
</evidence>
<comment type="caution">
    <text evidence="10">The sequence shown here is derived from an EMBL/GenBank/DDBJ whole genome shotgun (WGS) entry which is preliminary data.</text>
</comment>
<dbReference type="CDD" id="cd09105">
    <property type="entry name" value="PLDc_vPLD1_2_like_2"/>
    <property type="match status" value="1"/>
</dbReference>
<keyword evidence="4" id="KW-1015">Disulfide bond</keyword>
<dbReference type="PROSITE" id="PS51257">
    <property type="entry name" value="PROKAR_LIPOPROTEIN"/>
    <property type="match status" value="1"/>
</dbReference>
<dbReference type="Pfam" id="PF13091">
    <property type="entry name" value="PLDc_2"/>
    <property type="match status" value="1"/>
</dbReference>
<dbReference type="Proteomes" id="UP000284657">
    <property type="component" value="Unassembled WGS sequence"/>
</dbReference>
<dbReference type="CDD" id="cd00112">
    <property type="entry name" value="LDLa"/>
    <property type="match status" value="1"/>
</dbReference>
<dbReference type="GO" id="GO:0006491">
    <property type="term" value="P:N-glycan processing"/>
    <property type="evidence" value="ECO:0007669"/>
    <property type="project" value="TreeGrafter"/>
</dbReference>
<dbReference type="InterPro" id="IPR001736">
    <property type="entry name" value="PLipase_D/transphosphatidylase"/>
</dbReference>
<dbReference type="SUPFAM" id="SSF56024">
    <property type="entry name" value="Phospholipase D/nuclease"/>
    <property type="match status" value="2"/>
</dbReference>
<dbReference type="InterPro" id="IPR025202">
    <property type="entry name" value="PLD-like_dom"/>
</dbReference>
<dbReference type="Gene3D" id="2.70.130.10">
    <property type="entry name" value="Mannose-6-phosphate receptor binding domain"/>
    <property type="match status" value="1"/>
</dbReference>
<evidence type="ECO:0000259" key="8">
    <source>
        <dbReference type="PROSITE" id="PS50035"/>
    </source>
</evidence>
<dbReference type="InterPro" id="IPR002172">
    <property type="entry name" value="LDrepeatLR_classA_rpt"/>
</dbReference>
<organism evidence="10 11">
    <name type="scientific">Phytophthora kernoviae</name>
    <dbReference type="NCBI Taxonomy" id="325452"/>
    <lineage>
        <taxon>Eukaryota</taxon>
        <taxon>Sar</taxon>
        <taxon>Stramenopiles</taxon>
        <taxon>Oomycota</taxon>
        <taxon>Peronosporomycetes</taxon>
        <taxon>Peronosporales</taxon>
        <taxon>Peronosporaceae</taxon>
        <taxon>Phytophthora</taxon>
    </lineage>
</organism>
<dbReference type="PANTHER" id="PTHR12630:SF1">
    <property type="entry name" value="GLUCOSIDASE 2 SUBUNIT BETA"/>
    <property type="match status" value="1"/>
</dbReference>
<evidence type="ECO:0000256" key="6">
    <source>
        <dbReference type="SAM" id="MobiDB-lite"/>
    </source>
</evidence>
<protein>
    <recommendedName>
        <fullName evidence="1">Glucosidase 2 subunit beta</fullName>
    </recommendedName>
</protein>
<evidence type="ECO:0000256" key="2">
    <source>
        <dbReference type="ARBA" id="ARBA00022729"/>
    </source>
</evidence>
<dbReference type="Pfam" id="PF13015">
    <property type="entry name" value="PRKCSH_1"/>
    <property type="match status" value="1"/>
</dbReference>
<dbReference type="InterPro" id="IPR039794">
    <property type="entry name" value="Gtb1-like"/>
</dbReference>
<dbReference type="GO" id="GO:0003824">
    <property type="term" value="F:catalytic activity"/>
    <property type="evidence" value="ECO:0007669"/>
    <property type="project" value="InterPro"/>
</dbReference>
<feature type="domain" description="PLD phosphodiesterase" evidence="8">
    <location>
        <begin position="824"/>
        <end position="851"/>
    </location>
</feature>
<dbReference type="Pfam" id="PF12999">
    <property type="entry name" value="PRKCSH-like"/>
    <property type="match status" value="1"/>
</dbReference>
<gene>
    <name evidence="10" type="ORF">BBJ29_001194</name>
</gene>
<proteinExistence type="predicted"/>
<evidence type="ECO:0000313" key="10">
    <source>
        <dbReference type="EMBL" id="RLN44633.1"/>
    </source>
</evidence>
<feature type="compositionally biased region" description="Basic and acidic residues" evidence="6">
    <location>
        <begin position="220"/>
        <end position="229"/>
    </location>
</feature>
<accession>A0A3R7GAF2</accession>
<dbReference type="GO" id="GO:0017177">
    <property type="term" value="C:glucosidase II complex"/>
    <property type="evidence" value="ECO:0007669"/>
    <property type="project" value="TreeGrafter"/>
</dbReference>
<reference evidence="10 11" key="1">
    <citation type="submission" date="2018-07" db="EMBL/GenBank/DDBJ databases">
        <title>Genome sequencing of oomycete isolates from Chile give support for New Zealand origin for Phytophthora kernoviae and make available the first Nothophytophthora sp. genome.</title>
        <authorList>
            <person name="Studholme D.J."/>
            <person name="Sanfuentes E."/>
            <person name="Panda P."/>
            <person name="Hill R."/>
            <person name="Sambles C."/>
            <person name="Grant M."/>
            <person name="Williams N.M."/>
            <person name="Mcdougal R.L."/>
        </authorList>
    </citation>
    <scope>NUCLEOTIDE SEQUENCE [LARGE SCALE GENOMIC DNA]</scope>
    <source>
        <strain evidence="10">Chile7</strain>
    </source>
</reference>
<evidence type="ECO:0000259" key="9">
    <source>
        <dbReference type="PROSITE" id="PS51914"/>
    </source>
</evidence>
<dbReference type="InterPro" id="IPR009011">
    <property type="entry name" value="Man6P_isomerase_rcpt-bd_dom_sf"/>
</dbReference>
<dbReference type="PANTHER" id="PTHR12630">
    <property type="entry name" value="N-LINKED OLIGOSACCHARIDE PROCESSING"/>
    <property type="match status" value="1"/>
</dbReference>
<dbReference type="SUPFAM" id="SSF50911">
    <property type="entry name" value="Mannose 6-phosphate receptor domain"/>
    <property type="match status" value="1"/>
</dbReference>
<dbReference type="EMBL" id="MBAD02002774">
    <property type="protein sequence ID" value="RLN44633.1"/>
    <property type="molecule type" value="Genomic_DNA"/>
</dbReference>
<dbReference type="SMART" id="SM00155">
    <property type="entry name" value="PLDc"/>
    <property type="match status" value="2"/>
</dbReference>
<evidence type="ECO:0000256" key="1">
    <source>
        <dbReference type="ARBA" id="ARBA00022387"/>
    </source>
</evidence>
<feature type="coiled-coil region" evidence="5">
    <location>
        <begin position="317"/>
        <end position="344"/>
    </location>
</feature>
<dbReference type="Gene3D" id="3.30.870.10">
    <property type="entry name" value="Endonuclease Chain A"/>
    <property type="match status" value="2"/>
</dbReference>
<sequence>MAGLLRSLLLLGAISGACGSSSLQIRGVSPSDQTKYLSAEFECVLAGKRTNVPQSRVNDEFCDCDAGEDEPGTAACSHLEQSKFHCENDGFFPEKIHTSRVDDGICDCCDGSDEALGSQCKNTCSAAAEVVRKRAEERLEVVRAGFAKRQAVINGEIADYFAAEQDSVSSKSKELEALTLLKERVVMHKEREELRERKYRLDVARQRQAESQSGTSEGGEEAHREQFSDAAEKEAIEALDFEGLDAIRIADEDAPVNTAEDERASEVLDTRMHSLKSFIELSDHTRVSLAEYLRMDHRPPPTKKFPKLDDQVTLPVAKSLREALREIEADINKLEKERGEKYEAAKADFGPDRAFFSLKDKCIEQRIEKYLYKFCAFGEVKQDKTKLGKWEGWVIDETSTSSTGEPYVGHTKMKYSRGQKCYKGPERSVIVHLECGIEDQIVSVDEPSTCIYEQEISDSRGGSPRSDLSVYTTGNAVTSLTVTNEFFNAVYDDFTATKEGDRVLLAAWEVSLITLKPDVDPTGVKTGFREVIAGVVERGASVNILGWSNVVHRTVNIKARDAINKIPKSAVNGARALYIFDDRVRTFTSSHHQKTMVIAANSSSASKDQPIAYVGGLEITSDRWDTIYHNNSALRDATNITFVRKGWIDSHLRIHGPAAKDVANNFLARWNSNYTPGDGLEDELLDFENPEYEDLPMLDYASSRTTASLGSHSVQIVRTFSCEYDHYKEFAPHGETSLFQARIKAIKNAKNYIYVEDQYFILVPELLDALLAVMPTIQRLVIVTNAQNTTSQATGYAKYFYNMVSPLLEKYPDKIKLYMTKGDLKVFVHSKLVIIDDVYLSVGSANWNRRSMTSDSELSASVVDKDTVEAPDGITVNKLARDFRIRKFVEMTGLRYDELDAMTFLEAADQMGKAAVDESTILQVLEPKKRIYFPIFTNFVREQIDPQDTCTTEG</sequence>
<dbReference type="InterPro" id="IPR036607">
    <property type="entry name" value="PRKCSH"/>
</dbReference>
<feature type="chain" id="PRO_5018653485" description="Glucosidase 2 subunit beta" evidence="7">
    <location>
        <begin position="20"/>
        <end position="954"/>
    </location>
</feature>
<dbReference type="AlphaFoldDB" id="A0A3R7GAF2"/>
<evidence type="ECO:0000256" key="5">
    <source>
        <dbReference type="SAM" id="Coils"/>
    </source>
</evidence>
<dbReference type="PROSITE" id="PS50035">
    <property type="entry name" value="PLD"/>
    <property type="match status" value="1"/>
</dbReference>
<name>A0A3R7GAF2_9STRA</name>
<keyword evidence="5" id="KW-0175">Coiled coil</keyword>
<evidence type="ECO:0000313" key="11">
    <source>
        <dbReference type="Proteomes" id="UP000284657"/>
    </source>
</evidence>
<keyword evidence="3" id="KW-0256">Endoplasmic reticulum</keyword>
<dbReference type="InterPro" id="IPR044865">
    <property type="entry name" value="MRH_dom"/>
</dbReference>